<dbReference type="Gene3D" id="3.20.20.100">
    <property type="entry name" value="NADP-dependent oxidoreductase domain"/>
    <property type="match status" value="1"/>
</dbReference>
<protein>
    <submittedName>
        <fullName evidence="1">Aldo/keto reductase</fullName>
    </submittedName>
</protein>
<evidence type="ECO:0000313" key="1">
    <source>
        <dbReference type="EMBL" id="KID84888.1"/>
    </source>
</evidence>
<dbReference type="AlphaFoldDB" id="A0A0B4GQI6"/>
<dbReference type="SUPFAM" id="SSF51430">
    <property type="entry name" value="NAD(P)-linked oxidoreductase"/>
    <property type="match status" value="1"/>
</dbReference>
<dbReference type="EMBL" id="AZNH01000036">
    <property type="protein sequence ID" value="KID84888.1"/>
    <property type="molecule type" value="Genomic_DNA"/>
</dbReference>
<dbReference type="OrthoDB" id="2310150at2759"/>
<keyword evidence="2" id="KW-1185">Reference proteome</keyword>
<dbReference type="InterPro" id="IPR036812">
    <property type="entry name" value="NAD(P)_OxRdtase_dom_sf"/>
</dbReference>
<organism evidence="1 2">
    <name type="scientific">Metarhizium guizhouense (strain ARSEF 977)</name>
    <dbReference type="NCBI Taxonomy" id="1276136"/>
    <lineage>
        <taxon>Eukaryota</taxon>
        <taxon>Fungi</taxon>
        <taxon>Dikarya</taxon>
        <taxon>Ascomycota</taxon>
        <taxon>Pezizomycotina</taxon>
        <taxon>Sordariomycetes</taxon>
        <taxon>Hypocreomycetidae</taxon>
        <taxon>Hypocreales</taxon>
        <taxon>Clavicipitaceae</taxon>
        <taxon>Metarhizium</taxon>
    </lineage>
</organism>
<dbReference type="Proteomes" id="UP000031192">
    <property type="component" value="Unassembled WGS sequence"/>
</dbReference>
<proteinExistence type="predicted"/>
<sequence>MTTQTHTKITETITNKGDHVSPAKTARKVVFSAMTVGKEDSEGARVHEAREISDALDVLQKSGHNEVDTARAYGASEDFLGQQEDLKRGPEDSFKALQTDQVGCWYLHTPDVCRDPCPYPAMFWRFVN</sequence>
<dbReference type="HOGENOM" id="CLU_1695919_0_0_1"/>
<gene>
    <name evidence="1" type="ORF">MGU_07855</name>
</gene>
<evidence type="ECO:0000313" key="2">
    <source>
        <dbReference type="Proteomes" id="UP000031192"/>
    </source>
</evidence>
<accession>A0A0B4GQI6</accession>
<name>A0A0B4GQI6_METGA</name>
<reference evidence="1 2" key="1">
    <citation type="journal article" date="2014" name="Proc. Natl. Acad. Sci. U.S.A.">
        <title>Trajectory and genomic determinants of fungal-pathogen speciation and host adaptation.</title>
        <authorList>
            <person name="Hu X."/>
            <person name="Xiao G."/>
            <person name="Zheng P."/>
            <person name="Shang Y."/>
            <person name="Su Y."/>
            <person name="Zhang X."/>
            <person name="Liu X."/>
            <person name="Zhan S."/>
            <person name="St Leger R.J."/>
            <person name="Wang C."/>
        </authorList>
    </citation>
    <scope>NUCLEOTIDE SEQUENCE [LARGE SCALE GENOMIC DNA]</scope>
    <source>
        <strain evidence="1 2">ARSEF 977</strain>
    </source>
</reference>
<comment type="caution">
    <text evidence="1">The sequence shown here is derived from an EMBL/GenBank/DDBJ whole genome shotgun (WGS) entry which is preliminary data.</text>
</comment>